<proteinExistence type="predicted"/>
<evidence type="ECO:0000313" key="3">
    <source>
        <dbReference type="Proteomes" id="UP000472372"/>
    </source>
</evidence>
<dbReference type="InterPro" id="IPR036770">
    <property type="entry name" value="Ankyrin_rpt-contain_sf"/>
</dbReference>
<dbReference type="InterPro" id="IPR002110">
    <property type="entry name" value="Ankyrin_rpt"/>
</dbReference>
<dbReference type="Pfam" id="PF00023">
    <property type="entry name" value="Ank"/>
    <property type="match status" value="1"/>
</dbReference>
<organism evidence="2 3">
    <name type="scientific">Pyrenophora teres f. teres</name>
    <dbReference type="NCBI Taxonomy" id="97479"/>
    <lineage>
        <taxon>Eukaryota</taxon>
        <taxon>Fungi</taxon>
        <taxon>Dikarya</taxon>
        <taxon>Ascomycota</taxon>
        <taxon>Pezizomycotina</taxon>
        <taxon>Dothideomycetes</taxon>
        <taxon>Pleosporomycetidae</taxon>
        <taxon>Pleosporales</taxon>
        <taxon>Pleosporineae</taxon>
        <taxon>Pleosporaceae</taxon>
        <taxon>Pyrenophora</taxon>
    </lineage>
</organism>
<evidence type="ECO:0000313" key="2">
    <source>
        <dbReference type="EMBL" id="CAE7027662.1"/>
    </source>
</evidence>
<feature type="region of interest" description="Disordered" evidence="1">
    <location>
        <begin position="104"/>
        <end position="152"/>
    </location>
</feature>
<protein>
    <recommendedName>
        <fullName evidence="4">Ankyrin repeat protein</fullName>
    </recommendedName>
</protein>
<evidence type="ECO:0000256" key="1">
    <source>
        <dbReference type="SAM" id="MobiDB-lite"/>
    </source>
</evidence>
<dbReference type="EMBL" id="HG992979">
    <property type="protein sequence ID" value="CAE7027662.1"/>
    <property type="molecule type" value="Genomic_DNA"/>
</dbReference>
<sequence>MLLLEHAQSNSNYQNASVDVNFIHKYRYTALHRAVILQRTEMVNLLLHHKDIDINKRNLITGQSALDMIMNPPIGSKSPDTEAAVYIKKLLLAHGAQGVVSITEQDSEERLPNTPAEDPQHVTTPRSPAIGVQTAGSSCKGVEGDDQAASTPNDLVEYEHSFDIDEWIDFNDFDMDQHDNRSMPGTEGFDYPLSTMHDLSTLESEDNTDYPSSSRHRPWELGGT</sequence>
<feature type="region of interest" description="Disordered" evidence="1">
    <location>
        <begin position="201"/>
        <end position="224"/>
    </location>
</feature>
<dbReference type="Proteomes" id="UP000472372">
    <property type="component" value="Chromosome 3"/>
</dbReference>
<evidence type="ECO:0008006" key="4">
    <source>
        <dbReference type="Google" id="ProtNLM"/>
    </source>
</evidence>
<dbReference type="SUPFAM" id="SSF48403">
    <property type="entry name" value="Ankyrin repeat"/>
    <property type="match status" value="1"/>
</dbReference>
<accession>A0A6S6VYS2</accession>
<reference evidence="2" key="1">
    <citation type="submission" date="2021-02" db="EMBL/GenBank/DDBJ databases">
        <authorList>
            <person name="Syme A R."/>
            <person name="Syme A R."/>
            <person name="Moolhuijzen P."/>
        </authorList>
    </citation>
    <scope>NUCLEOTIDE SEQUENCE</scope>
    <source>
        <strain evidence="2">W1-1</strain>
    </source>
</reference>
<dbReference type="Gene3D" id="1.25.40.20">
    <property type="entry name" value="Ankyrin repeat-containing domain"/>
    <property type="match status" value="1"/>
</dbReference>
<gene>
    <name evidence="2" type="ORF">PTTW11_04287</name>
</gene>
<name>A0A6S6VYS2_9PLEO</name>
<dbReference type="AlphaFoldDB" id="A0A6S6VYS2"/>